<dbReference type="GO" id="GO:0006935">
    <property type="term" value="P:chemotaxis"/>
    <property type="evidence" value="ECO:0007669"/>
    <property type="project" value="UniProtKB-UniRule"/>
</dbReference>
<dbReference type="InterPro" id="IPR000673">
    <property type="entry name" value="Sig_transdc_resp-reg_Me-estase"/>
</dbReference>
<keyword evidence="7" id="KW-0597">Phosphoprotein</keyword>
<dbReference type="SUPFAM" id="SSF52172">
    <property type="entry name" value="CheY-like"/>
    <property type="match status" value="1"/>
</dbReference>
<evidence type="ECO:0000256" key="5">
    <source>
        <dbReference type="ARBA" id="ARBA00048267"/>
    </source>
</evidence>
<keyword evidence="1" id="KW-0963">Cytoplasm</keyword>
<dbReference type="RefSeq" id="WP_147923798.1">
    <property type="nucleotide sequence ID" value="NZ_VRTY01000120.1"/>
</dbReference>
<dbReference type="PROSITE" id="PS50122">
    <property type="entry name" value="CHEB"/>
    <property type="match status" value="1"/>
</dbReference>
<dbReference type="OrthoDB" id="1524092at2"/>
<evidence type="ECO:0000256" key="1">
    <source>
        <dbReference type="ARBA" id="ARBA00022490"/>
    </source>
</evidence>
<dbReference type="Pfam" id="PF01339">
    <property type="entry name" value="CheB_methylest"/>
    <property type="match status" value="1"/>
</dbReference>
<dbReference type="EC" id="3.1.1.61" evidence="4"/>
<reference evidence="10 11" key="1">
    <citation type="submission" date="2019-08" db="EMBL/GenBank/DDBJ databases">
        <authorList>
            <person name="Shi S."/>
        </authorList>
    </citation>
    <scope>NUCLEOTIDE SEQUENCE [LARGE SCALE GENOMIC DNA]</scope>
    <source>
        <strain evidence="10 11">GY10130</strain>
    </source>
</reference>
<feature type="active site" evidence="6">
    <location>
        <position position="207"/>
    </location>
</feature>
<dbReference type="InterPro" id="IPR001789">
    <property type="entry name" value="Sig_transdc_resp-reg_receiver"/>
</dbReference>
<accession>A0A5C8J0V9</accession>
<feature type="domain" description="CheB-type methylesterase" evidence="9">
    <location>
        <begin position="168"/>
        <end position="363"/>
    </location>
</feature>
<evidence type="ECO:0000313" key="11">
    <source>
        <dbReference type="Proteomes" id="UP000321926"/>
    </source>
</evidence>
<dbReference type="PROSITE" id="PS50110">
    <property type="entry name" value="RESPONSE_REGULATORY"/>
    <property type="match status" value="1"/>
</dbReference>
<dbReference type="PIRSF" id="PIRSF000876">
    <property type="entry name" value="RR_chemtxs_CheB"/>
    <property type="match status" value="1"/>
</dbReference>
<comment type="caution">
    <text evidence="10">The sequence shown here is derived from an EMBL/GenBank/DDBJ whole genome shotgun (WGS) entry which is preliminary data.</text>
</comment>
<sequence>MKEGNQTKQLKLIVASSSSYARLVLEQIMQEQIDLNLAGLATNGDELLQLTKVQRPDVVLLDYDLQKNSRLFALKRIFGEVPTPVLLLVTREQFTLALVKQATELGVYAVIVKPGAGQYPNYRSMAAEVLLKIRAVRESEYMNPTARLHMLEQEVTSVFAENRQAKKPETAATVIVIGASTGGTQAIETLIKHLKPELKACLLIAIHLPQRFTRSFAKRLQLLTPLAVLEGKKGLPLKNGKIIIAPGGRNMVVEPTVKSSSKLTIGFAADSSSFDLPSVDMLMKSVAACQLPRVVGVILTGMGKDGTLGAASLKKGSGIVLAQNEESSAIFGMAKSAIDSGLIDEVLSLEEIAEFINAYAENRYEVSGTDSIT</sequence>
<evidence type="ECO:0000259" key="8">
    <source>
        <dbReference type="PROSITE" id="PS50110"/>
    </source>
</evidence>
<dbReference type="InterPro" id="IPR011006">
    <property type="entry name" value="CheY-like_superfamily"/>
</dbReference>
<evidence type="ECO:0000256" key="4">
    <source>
        <dbReference type="ARBA" id="ARBA00039140"/>
    </source>
</evidence>
<gene>
    <name evidence="10" type="ORF">FVR03_21325</name>
</gene>
<organism evidence="10 11">
    <name type="scientific">Pontibacter qinzhouensis</name>
    <dbReference type="NCBI Taxonomy" id="2603253"/>
    <lineage>
        <taxon>Bacteria</taxon>
        <taxon>Pseudomonadati</taxon>
        <taxon>Bacteroidota</taxon>
        <taxon>Cytophagia</taxon>
        <taxon>Cytophagales</taxon>
        <taxon>Hymenobacteraceae</taxon>
        <taxon>Pontibacter</taxon>
    </lineage>
</organism>
<keyword evidence="2 6" id="KW-0145">Chemotaxis</keyword>
<dbReference type="Gene3D" id="3.40.50.2300">
    <property type="match status" value="1"/>
</dbReference>
<dbReference type="PANTHER" id="PTHR42872:SF6">
    <property type="entry name" value="PROTEIN-GLUTAMATE METHYLESTERASE_PROTEIN-GLUTAMINE GLUTAMINASE"/>
    <property type="match status" value="1"/>
</dbReference>
<dbReference type="PANTHER" id="PTHR42872">
    <property type="entry name" value="PROTEIN-GLUTAMATE METHYLESTERASE/PROTEIN-GLUTAMINE GLUTAMINASE"/>
    <property type="match status" value="1"/>
</dbReference>
<evidence type="ECO:0000259" key="9">
    <source>
        <dbReference type="PROSITE" id="PS50122"/>
    </source>
</evidence>
<keyword evidence="11" id="KW-1185">Reference proteome</keyword>
<dbReference type="Pfam" id="PF00072">
    <property type="entry name" value="Response_reg"/>
    <property type="match status" value="1"/>
</dbReference>
<evidence type="ECO:0000256" key="3">
    <source>
        <dbReference type="ARBA" id="ARBA00022801"/>
    </source>
</evidence>
<feature type="domain" description="Response regulatory" evidence="8">
    <location>
        <begin position="11"/>
        <end position="128"/>
    </location>
</feature>
<dbReference type="Proteomes" id="UP000321926">
    <property type="component" value="Unassembled WGS sequence"/>
</dbReference>
<dbReference type="GO" id="GO:0000156">
    <property type="term" value="F:phosphorelay response regulator activity"/>
    <property type="evidence" value="ECO:0007669"/>
    <property type="project" value="InterPro"/>
</dbReference>
<dbReference type="EMBL" id="VRTY01000120">
    <property type="protein sequence ID" value="TXK27118.1"/>
    <property type="molecule type" value="Genomic_DNA"/>
</dbReference>
<feature type="active site" evidence="6">
    <location>
        <position position="180"/>
    </location>
</feature>
<evidence type="ECO:0000256" key="7">
    <source>
        <dbReference type="PROSITE-ProRule" id="PRU00169"/>
    </source>
</evidence>
<dbReference type="GO" id="GO:0005737">
    <property type="term" value="C:cytoplasm"/>
    <property type="evidence" value="ECO:0007669"/>
    <property type="project" value="InterPro"/>
</dbReference>
<dbReference type="CDD" id="cd16432">
    <property type="entry name" value="CheB_Rec"/>
    <property type="match status" value="1"/>
</dbReference>
<dbReference type="Gene3D" id="3.40.50.180">
    <property type="entry name" value="Methylesterase CheB, C-terminal domain"/>
    <property type="match status" value="1"/>
</dbReference>
<name>A0A5C8J0V9_9BACT</name>
<evidence type="ECO:0000256" key="2">
    <source>
        <dbReference type="ARBA" id="ARBA00022500"/>
    </source>
</evidence>
<proteinExistence type="predicted"/>
<feature type="active site" evidence="6">
    <location>
        <position position="305"/>
    </location>
</feature>
<comment type="catalytic activity">
    <reaction evidence="5">
        <text>[protein]-L-glutamate 5-O-methyl ester + H2O = L-glutamyl-[protein] + methanol + H(+)</text>
        <dbReference type="Rhea" id="RHEA:23236"/>
        <dbReference type="Rhea" id="RHEA-COMP:10208"/>
        <dbReference type="Rhea" id="RHEA-COMP:10311"/>
        <dbReference type="ChEBI" id="CHEBI:15377"/>
        <dbReference type="ChEBI" id="CHEBI:15378"/>
        <dbReference type="ChEBI" id="CHEBI:17790"/>
        <dbReference type="ChEBI" id="CHEBI:29973"/>
        <dbReference type="ChEBI" id="CHEBI:82795"/>
        <dbReference type="EC" id="3.1.1.61"/>
    </reaction>
</comment>
<evidence type="ECO:0000313" key="10">
    <source>
        <dbReference type="EMBL" id="TXK27118.1"/>
    </source>
</evidence>
<dbReference type="InterPro" id="IPR035909">
    <property type="entry name" value="CheB_C"/>
</dbReference>
<feature type="modified residue" description="4-aspartylphosphate" evidence="7">
    <location>
        <position position="62"/>
    </location>
</feature>
<dbReference type="GO" id="GO:0008984">
    <property type="term" value="F:protein-glutamate methylesterase activity"/>
    <property type="evidence" value="ECO:0007669"/>
    <property type="project" value="UniProtKB-EC"/>
</dbReference>
<evidence type="ECO:0000256" key="6">
    <source>
        <dbReference type="PROSITE-ProRule" id="PRU00050"/>
    </source>
</evidence>
<keyword evidence="3 6" id="KW-0378">Hydrolase</keyword>
<dbReference type="SUPFAM" id="SSF52738">
    <property type="entry name" value="Methylesterase CheB, C-terminal domain"/>
    <property type="match status" value="1"/>
</dbReference>
<protein>
    <recommendedName>
        <fullName evidence="4">protein-glutamate methylesterase</fullName>
        <ecNumber evidence="4">3.1.1.61</ecNumber>
    </recommendedName>
</protein>
<dbReference type="AlphaFoldDB" id="A0A5C8J0V9"/>
<dbReference type="InterPro" id="IPR008248">
    <property type="entry name" value="CheB-like"/>
</dbReference>